<feature type="transmembrane region" description="Helical" evidence="1">
    <location>
        <begin position="203"/>
        <end position="221"/>
    </location>
</feature>
<feature type="transmembrane region" description="Helical" evidence="1">
    <location>
        <begin position="37"/>
        <end position="57"/>
    </location>
</feature>
<keyword evidence="1" id="KW-1133">Transmembrane helix</keyword>
<name>A0A5N5K5R7_9ROSI</name>
<feature type="transmembrane region" description="Helical" evidence="1">
    <location>
        <begin position="147"/>
        <end position="169"/>
    </location>
</feature>
<comment type="caution">
    <text evidence="2">The sequence shown here is derived from an EMBL/GenBank/DDBJ whole genome shotgun (WGS) entry which is preliminary data.</text>
</comment>
<evidence type="ECO:0000313" key="2">
    <source>
        <dbReference type="EMBL" id="KAB5526779.1"/>
    </source>
</evidence>
<accession>A0A5N5K5R7</accession>
<organism evidence="2 3">
    <name type="scientific">Salix brachista</name>
    <dbReference type="NCBI Taxonomy" id="2182728"/>
    <lineage>
        <taxon>Eukaryota</taxon>
        <taxon>Viridiplantae</taxon>
        <taxon>Streptophyta</taxon>
        <taxon>Embryophyta</taxon>
        <taxon>Tracheophyta</taxon>
        <taxon>Spermatophyta</taxon>
        <taxon>Magnoliopsida</taxon>
        <taxon>eudicotyledons</taxon>
        <taxon>Gunneridae</taxon>
        <taxon>Pentapetalae</taxon>
        <taxon>rosids</taxon>
        <taxon>fabids</taxon>
        <taxon>Malpighiales</taxon>
        <taxon>Salicaceae</taxon>
        <taxon>Saliceae</taxon>
        <taxon>Salix</taxon>
    </lineage>
</organism>
<reference evidence="3" key="1">
    <citation type="journal article" date="2019" name="Gigascience">
        <title>De novo genome assembly of the endangered Acer yangbiense, a plant species with extremely small populations endemic to Yunnan Province, China.</title>
        <authorList>
            <person name="Yang J."/>
            <person name="Wariss H.M."/>
            <person name="Tao L."/>
            <person name="Zhang R."/>
            <person name="Yun Q."/>
            <person name="Hollingsworth P."/>
            <person name="Dao Z."/>
            <person name="Luo G."/>
            <person name="Guo H."/>
            <person name="Ma Y."/>
            <person name="Sun W."/>
        </authorList>
    </citation>
    <scope>NUCLEOTIDE SEQUENCE [LARGE SCALE GENOMIC DNA]</scope>
    <source>
        <strain evidence="3">cv. br00</strain>
    </source>
</reference>
<evidence type="ECO:0000313" key="3">
    <source>
        <dbReference type="Proteomes" id="UP000326939"/>
    </source>
</evidence>
<dbReference type="EMBL" id="VDCV01000014">
    <property type="protein sequence ID" value="KAB5526779.1"/>
    <property type="molecule type" value="Genomic_DNA"/>
</dbReference>
<keyword evidence="3" id="KW-1185">Reference proteome</keyword>
<feature type="transmembrane region" description="Helical" evidence="1">
    <location>
        <begin position="176"/>
        <end position="197"/>
    </location>
</feature>
<protein>
    <submittedName>
        <fullName evidence="2">Uncharacterized protein</fullName>
    </submittedName>
</protein>
<proteinExistence type="predicted"/>
<keyword evidence="1" id="KW-0812">Transmembrane</keyword>
<keyword evidence="1" id="KW-0472">Membrane</keyword>
<sequence length="272" mass="30659">MMLLVGQGVSELYNLVWEPVTVRAGGCDPLLQGMFKLAYFGINLALLGLLPSIFTVIDQILGNFLLICFFDLVFLLVPSVNTRDPICFVMENEVWFCCNECLAAGIVLELTQHWPLTSCNESYAMNLLKLALETREQLSLWLWVPKLIYEVFFLGLVDVTSGNSYLFLLKLLFQIFLLKFSDPLLLFFQMALCQVLYNQGNEVKLVFVGVFLFSVYFYKILNSTGMRMVKRDLDALGVIDGSASFGDLCKDQMASVSGRVPLLLIDVLCMIS</sequence>
<feature type="transmembrane region" description="Helical" evidence="1">
    <location>
        <begin position="64"/>
        <end position="81"/>
    </location>
</feature>
<dbReference type="Proteomes" id="UP000326939">
    <property type="component" value="Chromosome 14"/>
</dbReference>
<evidence type="ECO:0000256" key="1">
    <source>
        <dbReference type="SAM" id="Phobius"/>
    </source>
</evidence>
<dbReference type="AlphaFoldDB" id="A0A5N5K5R7"/>
<gene>
    <name evidence="2" type="ORF">DKX38_020626</name>
</gene>